<dbReference type="GO" id="GO:0045936">
    <property type="term" value="P:negative regulation of phosphate metabolic process"/>
    <property type="evidence" value="ECO:0007669"/>
    <property type="project" value="InterPro"/>
</dbReference>
<dbReference type="PATRIC" id="fig|1121439.3.peg.1258"/>
<dbReference type="InterPro" id="IPR004119">
    <property type="entry name" value="EcKL"/>
</dbReference>
<dbReference type="PANTHER" id="PTHR42930:SF3">
    <property type="entry name" value="PHOSPHATE-SPECIFIC TRANSPORT SYSTEM ACCESSORY PROTEIN PHOU"/>
    <property type="match status" value="1"/>
</dbReference>
<dbReference type="InterPro" id="IPR038078">
    <property type="entry name" value="PhoU-like_sf"/>
</dbReference>
<protein>
    <submittedName>
        <fullName evidence="3">PhoU domain containing protein</fullName>
    </submittedName>
</protein>
<keyword evidence="4" id="KW-1185">Reference proteome</keyword>
<dbReference type="InterPro" id="IPR028366">
    <property type="entry name" value="PhoU"/>
</dbReference>
<dbReference type="eggNOG" id="COG0704">
    <property type="taxonomic scope" value="Bacteria"/>
</dbReference>
<comment type="similarity">
    <text evidence="1">Belongs to the PhoU family.</text>
</comment>
<organism evidence="3 4">
    <name type="scientific">Alkalidesulfovibrio alkalitolerans DSM 16529</name>
    <dbReference type="NCBI Taxonomy" id="1121439"/>
    <lineage>
        <taxon>Bacteria</taxon>
        <taxon>Pseudomonadati</taxon>
        <taxon>Thermodesulfobacteriota</taxon>
        <taxon>Desulfovibrionia</taxon>
        <taxon>Desulfovibrionales</taxon>
        <taxon>Desulfovibrionaceae</taxon>
        <taxon>Alkalidesulfovibrio</taxon>
    </lineage>
</organism>
<evidence type="ECO:0000256" key="1">
    <source>
        <dbReference type="ARBA" id="ARBA00008107"/>
    </source>
</evidence>
<comment type="caution">
    <text evidence="3">The sequence shown here is derived from an EMBL/GenBank/DDBJ whole genome shotgun (WGS) entry which is preliminary data.</text>
</comment>
<name>S7TB71_9BACT</name>
<dbReference type="Pfam" id="PF02958">
    <property type="entry name" value="EcKL"/>
    <property type="match status" value="1"/>
</dbReference>
<feature type="domain" description="PhoU" evidence="2">
    <location>
        <begin position="11"/>
        <end position="96"/>
    </location>
</feature>
<gene>
    <name evidence="3" type="ORF">dsat_0045</name>
</gene>
<dbReference type="Gene3D" id="1.20.58.220">
    <property type="entry name" value="Phosphate transport system protein phou homolog 2, domain 2"/>
    <property type="match status" value="1"/>
</dbReference>
<dbReference type="InterPro" id="IPR026022">
    <property type="entry name" value="PhoU_dom"/>
</dbReference>
<dbReference type="RefSeq" id="WP_020885451.1">
    <property type="nucleotide sequence ID" value="NZ_ATHI01000011.1"/>
</dbReference>
<dbReference type="GO" id="GO:0030643">
    <property type="term" value="P:intracellular phosphate ion homeostasis"/>
    <property type="evidence" value="ECO:0007669"/>
    <property type="project" value="InterPro"/>
</dbReference>
<evidence type="ECO:0000259" key="2">
    <source>
        <dbReference type="Pfam" id="PF01895"/>
    </source>
</evidence>
<reference evidence="3 4" key="1">
    <citation type="journal article" date="2013" name="Genome Announc.">
        <title>Draft genome sequences for three mercury-methylating, sulfate-reducing bacteria.</title>
        <authorList>
            <person name="Brown S.D."/>
            <person name="Hurt R.A.Jr."/>
            <person name="Gilmour C.C."/>
            <person name="Elias D.A."/>
        </authorList>
    </citation>
    <scope>NUCLEOTIDE SEQUENCE [LARGE SCALE GENOMIC DNA]</scope>
    <source>
        <strain evidence="3 4">DSM 16529</strain>
    </source>
</reference>
<dbReference type="eggNOG" id="COG3173">
    <property type="taxonomic scope" value="Bacteria"/>
</dbReference>
<dbReference type="PANTHER" id="PTHR42930">
    <property type="entry name" value="PHOSPHATE-SPECIFIC TRANSPORT SYSTEM ACCESSORY PROTEIN PHOU"/>
    <property type="match status" value="1"/>
</dbReference>
<evidence type="ECO:0000313" key="3">
    <source>
        <dbReference type="EMBL" id="EPR34397.1"/>
    </source>
</evidence>
<dbReference type="Pfam" id="PF01895">
    <property type="entry name" value="PhoU"/>
    <property type="match status" value="2"/>
</dbReference>
<dbReference type="AlphaFoldDB" id="S7TB71"/>
<feature type="domain" description="PhoU" evidence="2">
    <location>
        <begin position="120"/>
        <end position="194"/>
    </location>
</feature>
<dbReference type="OrthoDB" id="3806873at2"/>
<dbReference type="InterPro" id="IPR011009">
    <property type="entry name" value="Kinase-like_dom_sf"/>
</dbReference>
<dbReference type="SUPFAM" id="SSF109755">
    <property type="entry name" value="PhoU-like"/>
    <property type="match status" value="1"/>
</dbReference>
<evidence type="ECO:0000313" key="4">
    <source>
        <dbReference type="Proteomes" id="UP000014975"/>
    </source>
</evidence>
<accession>S7TB71</accession>
<sequence length="543" mass="62743">MQDLEQNIRFMLLEVTKQMEGTLKALEKPSDEIIEKIENRDNYIDNMKSVIENICFSRLHGKETLTKRGVDRLRAAHIIANNLERLADHAVNIVRQTRYLSDPEFLRRYDYKPFFDELFNSLEKVYDALFRQDMSLAFRICISESTLDKLYKKQFDRILNELRAGVETGNLITTLFIFRYLERIGDALLNVGEAIIFYILGEKFKIHQYNALRDTLSAAGKEVPISDVEFQSIWGTRSGCRIGRVREGGGRAESQGVIFKEGEARKLLQEKANIEKWDAIMPGLPPKVVALREDGASASLLLEFLSGCTIQDIVLSGEMQYLTDAMLLLEQTVAEAWEFTLKPEPVNADYIGQCQKRLPDVYRLYPEFDTPVRCLGKVTIPPLKGLLGEARQIGKTLNSPFSVFIHGDFNINNIVYDHANQRIHFIDLHRSAQTDYLQDVSVFMVSNFRLPIFDPQARDRIRMVISEMYAFAREFARRHDDVTFDARLCLGLVRSFLTSSRFELNRRFAKDMYLRGVYLLEKIVGFRKPYEEFRMPLNVLSST</sequence>
<dbReference type="STRING" id="1121439.dsat_0045"/>
<dbReference type="Gene3D" id="1.10.510.10">
    <property type="entry name" value="Transferase(Phosphotransferase) domain 1"/>
    <property type="match status" value="1"/>
</dbReference>
<proteinExistence type="inferred from homology"/>
<dbReference type="EMBL" id="ATHI01000011">
    <property type="protein sequence ID" value="EPR34397.1"/>
    <property type="molecule type" value="Genomic_DNA"/>
</dbReference>
<dbReference type="Proteomes" id="UP000014975">
    <property type="component" value="Unassembled WGS sequence"/>
</dbReference>
<dbReference type="SUPFAM" id="SSF56112">
    <property type="entry name" value="Protein kinase-like (PK-like)"/>
    <property type="match status" value="1"/>
</dbReference>